<keyword evidence="3" id="KW-1185">Reference proteome</keyword>
<dbReference type="Pfam" id="PF00646">
    <property type="entry name" value="F-box"/>
    <property type="match status" value="1"/>
</dbReference>
<protein>
    <recommendedName>
        <fullName evidence="1">F-box domain-containing protein</fullName>
    </recommendedName>
</protein>
<reference evidence="2 3" key="1">
    <citation type="journal article" date="2018" name="Nat. Ecol. Evol.">
        <title>Pezizomycetes genomes reveal the molecular basis of ectomycorrhizal truffle lifestyle.</title>
        <authorList>
            <person name="Murat C."/>
            <person name="Payen T."/>
            <person name="Noel B."/>
            <person name="Kuo A."/>
            <person name="Morin E."/>
            <person name="Chen J."/>
            <person name="Kohler A."/>
            <person name="Krizsan K."/>
            <person name="Balestrini R."/>
            <person name="Da Silva C."/>
            <person name="Montanini B."/>
            <person name="Hainaut M."/>
            <person name="Levati E."/>
            <person name="Barry K.W."/>
            <person name="Belfiori B."/>
            <person name="Cichocki N."/>
            <person name="Clum A."/>
            <person name="Dockter R.B."/>
            <person name="Fauchery L."/>
            <person name="Guy J."/>
            <person name="Iotti M."/>
            <person name="Le Tacon F."/>
            <person name="Lindquist E.A."/>
            <person name="Lipzen A."/>
            <person name="Malagnac F."/>
            <person name="Mello A."/>
            <person name="Molinier V."/>
            <person name="Miyauchi S."/>
            <person name="Poulain J."/>
            <person name="Riccioni C."/>
            <person name="Rubini A."/>
            <person name="Sitrit Y."/>
            <person name="Splivallo R."/>
            <person name="Traeger S."/>
            <person name="Wang M."/>
            <person name="Zifcakova L."/>
            <person name="Wipf D."/>
            <person name="Zambonelli A."/>
            <person name="Paolocci F."/>
            <person name="Nowrousian M."/>
            <person name="Ottonello S."/>
            <person name="Baldrian P."/>
            <person name="Spatafora J.W."/>
            <person name="Henrissat B."/>
            <person name="Nagy L.G."/>
            <person name="Aury J.M."/>
            <person name="Wincker P."/>
            <person name="Grigoriev I.V."/>
            <person name="Bonfante P."/>
            <person name="Martin F.M."/>
        </authorList>
    </citation>
    <scope>NUCLEOTIDE SEQUENCE [LARGE SCALE GENOMIC DNA]</scope>
    <source>
        <strain evidence="2 3">RN42</strain>
    </source>
</reference>
<name>A0A3N4IXC0_ASCIM</name>
<dbReference type="InterPro" id="IPR036047">
    <property type="entry name" value="F-box-like_dom_sf"/>
</dbReference>
<accession>A0A3N4IXC0</accession>
<dbReference type="SUPFAM" id="SSF81383">
    <property type="entry name" value="F-box domain"/>
    <property type="match status" value="1"/>
</dbReference>
<proteinExistence type="predicted"/>
<dbReference type="InterPro" id="IPR001810">
    <property type="entry name" value="F-box_dom"/>
</dbReference>
<evidence type="ECO:0000313" key="3">
    <source>
        <dbReference type="Proteomes" id="UP000275078"/>
    </source>
</evidence>
<dbReference type="Proteomes" id="UP000275078">
    <property type="component" value="Unassembled WGS sequence"/>
</dbReference>
<dbReference type="AlphaFoldDB" id="A0A3N4IXC0"/>
<organism evidence="2 3">
    <name type="scientific">Ascobolus immersus RN42</name>
    <dbReference type="NCBI Taxonomy" id="1160509"/>
    <lineage>
        <taxon>Eukaryota</taxon>
        <taxon>Fungi</taxon>
        <taxon>Dikarya</taxon>
        <taxon>Ascomycota</taxon>
        <taxon>Pezizomycotina</taxon>
        <taxon>Pezizomycetes</taxon>
        <taxon>Pezizales</taxon>
        <taxon>Ascobolaceae</taxon>
        <taxon>Ascobolus</taxon>
    </lineage>
</organism>
<feature type="domain" description="F-box" evidence="1">
    <location>
        <begin position="29"/>
        <end position="76"/>
    </location>
</feature>
<evidence type="ECO:0000259" key="1">
    <source>
        <dbReference type="PROSITE" id="PS50181"/>
    </source>
</evidence>
<sequence length="190" mass="21511">MADQDQVCSYTSEISIRSIPAVPRSELPDIRFLSLPIEIRLEVYSRCPIFSLLQLSHTSSQLHQEINDYPSIFRSAFGINPSQELKEARTLSVNLVQRLYDQSEVLLYNKLVRGCFIKVFLRGLTEAPHVCGKCRCLKRWNEFVIGALRAGEVQAKHGGSFISESCKECSKDDAFVVVCGYGRGSRMSWK</sequence>
<dbReference type="EMBL" id="ML119650">
    <property type="protein sequence ID" value="RPA86294.1"/>
    <property type="molecule type" value="Genomic_DNA"/>
</dbReference>
<evidence type="ECO:0000313" key="2">
    <source>
        <dbReference type="EMBL" id="RPA86294.1"/>
    </source>
</evidence>
<dbReference type="PROSITE" id="PS50181">
    <property type="entry name" value="FBOX"/>
    <property type="match status" value="1"/>
</dbReference>
<gene>
    <name evidence="2" type="ORF">BJ508DRAFT_302194</name>
</gene>